<dbReference type="Proteomes" id="UP000515121">
    <property type="component" value="Unplaced"/>
</dbReference>
<feature type="compositionally biased region" description="Basic and acidic residues" evidence="1">
    <location>
        <begin position="135"/>
        <end position="148"/>
    </location>
</feature>
<dbReference type="GO" id="GO:0019901">
    <property type="term" value="F:protein kinase binding"/>
    <property type="evidence" value="ECO:0007669"/>
    <property type="project" value="TreeGrafter"/>
</dbReference>
<dbReference type="GO" id="GO:0004860">
    <property type="term" value="F:protein kinase inhibitor activity"/>
    <property type="evidence" value="ECO:0007669"/>
    <property type="project" value="TreeGrafter"/>
</dbReference>
<dbReference type="KEGG" id="dzi:111282777"/>
<name>A0A6P5XFR5_DURZI</name>
<evidence type="ECO:0000313" key="2">
    <source>
        <dbReference type="Proteomes" id="UP000515121"/>
    </source>
</evidence>
<dbReference type="GeneID" id="111282777"/>
<feature type="region of interest" description="Disordered" evidence="1">
    <location>
        <begin position="54"/>
        <end position="75"/>
    </location>
</feature>
<evidence type="ECO:0000313" key="3">
    <source>
        <dbReference type="RefSeq" id="XP_022726746.1"/>
    </source>
</evidence>
<keyword evidence="2" id="KW-1185">Reference proteome</keyword>
<sequence>MSMGRPNDGDTQLALAEQKSALSPRPPSAASTAIVEYEKPVFKEVEEELEVKLRRVSNTSGSSAGSVSRDFHQYRLMRQKEQDRLARMDADYQKRKELAEFNTRREERLKAAEKRTANKCLKRQKKKQRKKEKKMKSSAEGEENKKEESSDDEGDSENDEAATQ</sequence>
<dbReference type="PANTHER" id="PTHR13507:SF0">
    <property type="entry name" value="PRKR-INTERACTING PROTEIN 1"/>
    <property type="match status" value="1"/>
</dbReference>
<dbReference type="AlphaFoldDB" id="A0A6P5XFR5"/>
<feature type="region of interest" description="Disordered" evidence="1">
    <location>
        <begin position="96"/>
        <end position="164"/>
    </location>
</feature>
<reference evidence="3" key="1">
    <citation type="submission" date="2025-08" db="UniProtKB">
        <authorList>
            <consortium name="RefSeq"/>
        </authorList>
    </citation>
    <scope>IDENTIFICATION</scope>
    <source>
        <tissue evidence="3">Fruit stalk</tissue>
    </source>
</reference>
<feature type="compositionally biased region" description="Low complexity" evidence="1">
    <location>
        <begin position="20"/>
        <end position="33"/>
    </location>
</feature>
<proteinExistence type="predicted"/>
<gene>
    <name evidence="3" type="primary">LOC111282777</name>
</gene>
<dbReference type="GO" id="GO:0003725">
    <property type="term" value="F:double-stranded RNA binding"/>
    <property type="evidence" value="ECO:0007669"/>
    <property type="project" value="InterPro"/>
</dbReference>
<feature type="compositionally biased region" description="Basic and acidic residues" evidence="1">
    <location>
        <begin position="96"/>
        <end position="116"/>
    </location>
</feature>
<organism evidence="2 3">
    <name type="scientific">Durio zibethinus</name>
    <name type="common">Durian</name>
    <dbReference type="NCBI Taxonomy" id="66656"/>
    <lineage>
        <taxon>Eukaryota</taxon>
        <taxon>Viridiplantae</taxon>
        <taxon>Streptophyta</taxon>
        <taxon>Embryophyta</taxon>
        <taxon>Tracheophyta</taxon>
        <taxon>Spermatophyta</taxon>
        <taxon>Magnoliopsida</taxon>
        <taxon>eudicotyledons</taxon>
        <taxon>Gunneridae</taxon>
        <taxon>Pentapetalae</taxon>
        <taxon>rosids</taxon>
        <taxon>malvids</taxon>
        <taxon>Malvales</taxon>
        <taxon>Malvaceae</taxon>
        <taxon>Helicteroideae</taxon>
        <taxon>Durio</taxon>
    </lineage>
</organism>
<dbReference type="GO" id="GO:0005730">
    <property type="term" value="C:nucleolus"/>
    <property type="evidence" value="ECO:0007669"/>
    <property type="project" value="TreeGrafter"/>
</dbReference>
<feature type="compositionally biased region" description="Acidic residues" evidence="1">
    <location>
        <begin position="149"/>
        <end position="164"/>
    </location>
</feature>
<dbReference type="OrthoDB" id="10067079at2759"/>
<feature type="region of interest" description="Disordered" evidence="1">
    <location>
        <begin position="1"/>
        <end position="33"/>
    </location>
</feature>
<dbReference type="InterPro" id="IPR009548">
    <property type="entry name" value="Prkrip1"/>
</dbReference>
<feature type="compositionally biased region" description="Low complexity" evidence="1">
    <location>
        <begin position="56"/>
        <end position="68"/>
    </location>
</feature>
<feature type="compositionally biased region" description="Basic residues" evidence="1">
    <location>
        <begin position="120"/>
        <end position="134"/>
    </location>
</feature>
<dbReference type="PANTHER" id="PTHR13507">
    <property type="entry name" value="PRKR-INTERACTING PROTEIN 1"/>
    <property type="match status" value="1"/>
</dbReference>
<protein>
    <submittedName>
        <fullName evidence="3">PRKR-interacting protein 1 homolog</fullName>
    </submittedName>
</protein>
<dbReference type="RefSeq" id="XP_022726746.1">
    <property type="nucleotide sequence ID" value="XM_022871011.1"/>
</dbReference>
<accession>A0A6P5XFR5</accession>
<dbReference type="Pfam" id="PF06658">
    <property type="entry name" value="DUF1168"/>
    <property type="match status" value="1"/>
</dbReference>
<evidence type="ECO:0000256" key="1">
    <source>
        <dbReference type="SAM" id="MobiDB-lite"/>
    </source>
</evidence>